<evidence type="ECO:0000256" key="4">
    <source>
        <dbReference type="ARBA" id="ARBA00022679"/>
    </source>
</evidence>
<dbReference type="STRING" id="1150600.ADIARSV_3917"/>
<sequence>MMLKQIEDYIDRYPGRIFLLFILLALPAFLINLGLLPLFADEPTRSNVALEMILSKNYAVPTIAGDYYYNKPPVYNWILASLYLLFGSYSEFITRLPAVIPMLLFAVTIYISVSYFIKDKRIAMLSGLFFLVNGRMLLYDSMLGHIDIFYSWLTFISFMSILYFYQKKLWFMLFFVSYLITSITFLSKGLPSIVFQGFTLIAFLTYTRNFKKLFSWQHIVSGLLCLLIIGAYFYNYSRFNANLEGYFSTIWDQSSQRTAIRTGFWYSIKHIISFPFEHIVHLLPASLLLVFCLNKNFIQGIRKNEFLLFCSVTFLANIWVYWLSPETRPRYLLMLYPFLFIIWSHAYYTYKDKYPKLNRVFEKTLLIIAVLVTLAVCAPLFIGMNAYVSALPIKVFTVFIGCALFTYLIFNFERHQLLAFVGLLIMVRLAFSFFVLPHRFQNNEGQYYKTASVEMAKISKGSTFYFYHFDPPVYSIPFYHRLVFYIERERMNIIQTTEADTKPGYYLTFDRDLNNPQAVLVKTYENNLKLFKVK</sequence>
<dbReference type="EMBL" id="AQPN01000141">
    <property type="protein sequence ID" value="EOR92829.1"/>
    <property type="molecule type" value="Genomic_DNA"/>
</dbReference>
<feature type="transmembrane region" description="Helical" evidence="8">
    <location>
        <begin position="99"/>
        <end position="116"/>
    </location>
</feature>
<protein>
    <submittedName>
        <fullName evidence="9">4-amino-4-deoxy-L-arabinose transferase (Lipid A modification)</fullName>
    </submittedName>
</protein>
<reference evidence="9 10" key="1">
    <citation type="journal article" date="2013" name="Genome Announc.">
        <title>Draft Genome Sequence of Arcticibacter svalbardensis Strain MN12-7T, a Member of the Family Sphingobacteriaceae Isolated from an Arctic Soil Sample.</title>
        <authorList>
            <person name="Shivaji S."/>
            <person name="Ara S."/>
            <person name="Prasad S."/>
            <person name="Manasa B.P."/>
            <person name="Begum Z."/>
            <person name="Singh A."/>
            <person name="Kumar Pinnaka A."/>
        </authorList>
    </citation>
    <scope>NUCLEOTIDE SEQUENCE [LARGE SCALE GENOMIC DNA]</scope>
    <source>
        <strain evidence="9 10">MN12-7</strain>
    </source>
</reference>
<feature type="transmembrane region" description="Helical" evidence="8">
    <location>
        <begin position="171"/>
        <end position="204"/>
    </location>
</feature>
<gene>
    <name evidence="9" type="ORF">ADIARSV_3917</name>
</gene>
<dbReference type="OrthoDB" id="8353433at2"/>
<keyword evidence="5 8" id="KW-0812">Transmembrane</keyword>
<feature type="transmembrane region" description="Helical" evidence="8">
    <location>
        <begin position="146"/>
        <end position="165"/>
    </location>
</feature>
<evidence type="ECO:0000256" key="3">
    <source>
        <dbReference type="ARBA" id="ARBA00022676"/>
    </source>
</evidence>
<feature type="transmembrane region" description="Helical" evidence="8">
    <location>
        <begin position="330"/>
        <end position="348"/>
    </location>
</feature>
<dbReference type="GO" id="GO:0005886">
    <property type="term" value="C:plasma membrane"/>
    <property type="evidence" value="ECO:0007669"/>
    <property type="project" value="UniProtKB-SubCell"/>
</dbReference>
<name>R9GV70_9SPHI</name>
<evidence type="ECO:0000256" key="7">
    <source>
        <dbReference type="ARBA" id="ARBA00023136"/>
    </source>
</evidence>
<feature type="transmembrane region" description="Helical" evidence="8">
    <location>
        <begin position="271"/>
        <end position="294"/>
    </location>
</feature>
<dbReference type="GO" id="GO:0010041">
    <property type="term" value="P:response to iron(III) ion"/>
    <property type="evidence" value="ECO:0007669"/>
    <property type="project" value="TreeGrafter"/>
</dbReference>
<evidence type="ECO:0000256" key="1">
    <source>
        <dbReference type="ARBA" id="ARBA00004651"/>
    </source>
</evidence>
<comment type="subcellular location">
    <subcellularLocation>
        <location evidence="1">Cell membrane</location>
        <topology evidence="1">Multi-pass membrane protein</topology>
    </subcellularLocation>
</comment>
<keyword evidence="4 9" id="KW-0808">Transferase</keyword>
<dbReference type="RefSeq" id="WP_016197137.1">
    <property type="nucleotide sequence ID" value="NZ_AQPN01000141.1"/>
</dbReference>
<feature type="transmembrane region" description="Helical" evidence="8">
    <location>
        <begin position="216"/>
        <end position="234"/>
    </location>
</feature>
<dbReference type="GO" id="GO:0009103">
    <property type="term" value="P:lipopolysaccharide biosynthetic process"/>
    <property type="evidence" value="ECO:0007669"/>
    <property type="project" value="UniProtKB-ARBA"/>
</dbReference>
<evidence type="ECO:0000256" key="5">
    <source>
        <dbReference type="ARBA" id="ARBA00022692"/>
    </source>
</evidence>
<comment type="caution">
    <text evidence="9">The sequence shown here is derived from an EMBL/GenBank/DDBJ whole genome shotgun (WGS) entry which is preliminary data.</text>
</comment>
<keyword evidence="6 8" id="KW-1133">Transmembrane helix</keyword>
<feature type="transmembrane region" description="Helical" evidence="8">
    <location>
        <begin position="20"/>
        <end position="40"/>
    </location>
</feature>
<feature type="transmembrane region" description="Helical" evidence="8">
    <location>
        <begin position="74"/>
        <end position="92"/>
    </location>
</feature>
<keyword evidence="7 8" id="KW-0472">Membrane</keyword>
<dbReference type="eggNOG" id="COG1807">
    <property type="taxonomic scope" value="Bacteria"/>
</dbReference>
<dbReference type="PANTHER" id="PTHR33908:SF3">
    <property type="entry name" value="UNDECAPRENYL PHOSPHATE-ALPHA-4-AMINO-4-DEOXY-L-ARABINOSE ARABINOSYL TRANSFERASE"/>
    <property type="match status" value="1"/>
</dbReference>
<proteinExistence type="predicted"/>
<dbReference type="PANTHER" id="PTHR33908">
    <property type="entry name" value="MANNOSYLTRANSFERASE YKCB-RELATED"/>
    <property type="match status" value="1"/>
</dbReference>
<dbReference type="GO" id="GO:0016763">
    <property type="term" value="F:pentosyltransferase activity"/>
    <property type="evidence" value="ECO:0007669"/>
    <property type="project" value="TreeGrafter"/>
</dbReference>
<feature type="transmembrane region" description="Helical" evidence="8">
    <location>
        <begin position="306"/>
        <end position="324"/>
    </location>
</feature>
<feature type="transmembrane region" description="Helical" evidence="8">
    <location>
        <begin position="388"/>
        <end position="410"/>
    </location>
</feature>
<dbReference type="InterPro" id="IPR050297">
    <property type="entry name" value="LipidA_mod_glycosyltrf_83"/>
</dbReference>
<feature type="transmembrane region" description="Helical" evidence="8">
    <location>
        <begin position="417"/>
        <end position="436"/>
    </location>
</feature>
<evidence type="ECO:0000256" key="8">
    <source>
        <dbReference type="SAM" id="Phobius"/>
    </source>
</evidence>
<keyword evidence="2" id="KW-1003">Cell membrane</keyword>
<keyword evidence="3" id="KW-0328">Glycosyltransferase</keyword>
<dbReference type="Proteomes" id="UP000014174">
    <property type="component" value="Unassembled WGS sequence"/>
</dbReference>
<dbReference type="AlphaFoldDB" id="R9GV70"/>
<organism evidence="9 10">
    <name type="scientific">Arcticibacter svalbardensis MN12-7</name>
    <dbReference type="NCBI Taxonomy" id="1150600"/>
    <lineage>
        <taxon>Bacteria</taxon>
        <taxon>Pseudomonadati</taxon>
        <taxon>Bacteroidota</taxon>
        <taxon>Sphingobacteriia</taxon>
        <taxon>Sphingobacteriales</taxon>
        <taxon>Sphingobacteriaceae</taxon>
        <taxon>Arcticibacter</taxon>
    </lineage>
</organism>
<keyword evidence="10" id="KW-1185">Reference proteome</keyword>
<evidence type="ECO:0000256" key="2">
    <source>
        <dbReference type="ARBA" id="ARBA00022475"/>
    </source>
</evidence>
<feature type="transmembrane region" description="Helical" evidence="8">
    <location>
        <begin position="360"/>
        <end position="382"/>
    </location>
</feature>
<dbReference type="PATRIC" id="fig|1150600.3.peg.3879"/>
<evidence type="ECO:0000313" key="10">
    <source>
        <dbReference type="Proteomes" id="UP000014174"/>
    </source>
</evidence>
<accession>R9GV70</accession>
<evidence type="ECO:0000313" key="9">
    <source>
        <dbReference type="EMBL" id="EOR92829.1"/>
    </source>
</evidence>
<evidence type="ECO:0000256" key="6">
    <source>
        <dbReference type="ARBA" id="ARBA00022989"/>
    </source>
</evidence>